<dbReference type="GO" id="GO:0022857">
    <property type="term" value="F:transmembrane transporter activity"/>
    <property type="evidence" value="ECO:0007669"/>
    <property type="project" value="InterPro"/>
</dbReference>
<proteinExistence type="inferred from homology"/>
<comment type="subcellular location">
    <subcellularLocation>
        <location evidence="1">Membrane</location>
        <topology evidence="1">Multi-pass membrane protein</topology>
    </subcellularLocation>
</comment>
<evidence type="ECO:0000259" key="9">
    <source>
        <dbReference type="PROSITE" id="PS50850"/>
    </source>
</evidence>
<dbReference type="PANTHER" id="PTHR48020">
    <property type="entry name" value="PROTON MYO-INOSITOL COTRANSPORTER"/>
    <property type="match status" value="1"/>
</dbReference>
<dbReference type="Proteomes" id="UP000028524">
    <property type="component" value="Unassembled WGS sequence"/>
</dbReference>
<dbReference type="InParanoid" id="A0A084QFI9"/>
<dbReference type="NCBIfam" id="TIGR00879">
    <property type="entry name" value="SP"/>
    <property type="match status" value="1"/>
</dbReference>
<feature type="transmembrane region" description="Helical" evidence="8">
    <location>
        <begin position="409"/>
        <end position="428"/>
    </location>
</feature>
<evidence type="ECO:0000256" key="3">
    <source>
        <dbReference type="ARBA" id="ARBA00022448"/>
    </source>
</evidence>
<accession>A0A084QFI9</accession>
<dbReference type="InterPro" id="IPR020846">
    <property type="entry name" value="MFS_dom"/>
</dbReference>
<dbReference type="PROSITE" id="PS00217">
    <property type="entry name" value="SUGAR_TRANSPORT_2"/>
    <property type="match status" value="1"/>
</dbReference>
<dbReference type="PROSITE" id="PS50850">
    <property type="entry name" value="MFS"/>
    <property type="match status" value="1"/>
</dbReference>
<dbReference type="Pfam" id="PF00083">
    <property type="entry name" value="Sugar_tr"/>
    <property type="match status" value="1"/>
</dbReference>
<dbReference type="OrthoDB" id="5290825at2759"/>
<keyword evidence="6 8" id="KW-0472">Membrane</keyword>
<dbReference type="PROSITE" id="PS00216">
    <property type="entry name" value="SUGAR_TRANSPORT_1"/>
    <property type="match status" value="1"/>
</dbReference>
<evidence type="ECO:0000256" key="6">
    <source>
        <dbReference type="ARBA" id="ARBA00023136"/>
    </source>
</evidence>
<dbReference type="PRINTS" id="PR00171">
    <property type="entry name" value="SUGRTRNSPORT"/>
</dbReference>
<dbReference type="InterPro" id="IPR005829">
    <property type="entry name" value="Sugar_transporter_CS"/>
</dbReference>
<organism evidence="10 11">
    <name type="scientific">Stachybotrys chlorohalonatus (strain IBT 40285)</name>
    <dbReference type="NCBI Taxonomy" id="1283841"/>
    <lineage>
        <taxon>Eukaryota</taxon>
        <taxon>Fungi</taxon>
        <taxon>Dikarya</taxon>
        <taxon>Ascomycota</taxon>
        <taxon>Pezizomycotina</taxon>
        <taxon>Sordariomycetes</taxon>
        <taxon>Hypocreomycetidae</taxon>
        <taxon>Hypocreales</taxon>
        <taxon>Stachybotryaceae</taxon>
        <taxon>Stachybotrys</taxon>
    </lineage>
</organism>
<dbReference type="InterPro" id="IPR036259">
    <property type="entry name" value="MFS_trans_sf"/>
</dbReference>
<reference evidence="10 11" key="1">
    <citation type="journal article" date="2014" name="BMC Genomics">
        <title>Comparative genome sequencing reveals chemotype-specific gene clusters in the toxigenic black mold Stachybotrys.</title>
        <authorList>
            <person name="Semeiks J."/>
            <person name="Borek D."/>
            <person name="Otwinowski Z."/>
            <person name="Grishin N.V."/>
        </authorList>
    </citation>
    <scope>NUCLEOTIDE SEQUENCE [LARGE SCALE GENOMIC DNA]</scope>
    <source>
        <strain evidence="10 11">IBT 40285</strain>
    </source>
</reference>
<dbReference type="InterPro" id="IPR003663">
    <property type="entry name" value="Sugar/inositol_transpt"/>
</dbReference>
<dbReference type="OMA" id="MSACLYW"/>
<evidence type="ECO:0000256" key="5">
    <source>
        <dbReference type="ARBA" id="ARBA00022989"/>
    </source>
</evidence>
<feature type="transmembrane region" description="Helical" evidence="8">
    <location>
        <begin position="160"/>
        <end position="177"/>
    </location>
</feature>
<feature type="transmembrane region" description="Helical" evidence="8">
    <location>
        <begin position="471"/>
        <end position="492"/>
    </location>
</feature>
<dbReference type="Gene3D" id="1.20.1250.20">
    <property type="entry name" value="MFS general substrate transporter like domains"/>
    <property type="match status" value="1"/>
</dbReference>
<feature type="transmembrane region" description="Helical" evidence="8">
    <location>
        <begin position="88"/>
        <end position="109"/>
    </location>
</feature>
<dbReference type="FunFam" id="1.20.1250.20:FF:000134">
    <property type="entry name" value="MFS sugar transporter protein"/>
    <property type="match status" value="1"/>
</dbReference>
<keyword evidence="4 8" id="KW-0812">Transmembrane</keyword>
<evidence type="ECO:0000256" key="2">
    <source>
        <dbReference type="ARBA" id="ARBA00010992"/>
    </source>
</evidence>
<keyword evidence="3 7" id="KW-0813">Transport</keyword>
<name>A0A084QFI9_STAC4</name>
<keyword evidence="5 8" id="KW-1133">Transmembrane helix</keyword>
<evidence type="ECO:0000256" key="7">
    <source>
        <dbReference type="RuleBase" id="RU003346"/>
    </source>
</evidence>
<feature type="transmembrane region" description="Helical" evidence="8">
    <location>
        <begin position="440"/>
        <end position="459"/>
    </location>
</feature>
<dbReference type="InterPro" id="IPR050814">
    <property type="entry name" value="Myo-inositol_Transporter"/>
</dbReference>
<feature type="transmembrane region" description="Helical" evidence="8">
    <location>
        <begin position="183"/>
        <end position="205"/>
    </location>
</feature>
<dbReference type="PANTHER" id="PTHR48020:SF26">
    <property type="entry name" value="MYO-INOSITOL TRANSPORTER, PUTATIVE (AFU_ORTHOLOGUE AFUA_4G01560)-RELATED"/>
    <property type="match status" value="1"/>
</dbReference>
<feature type="transmembrane region" description="Helical" evidence="8">
    <location>
        <begin position="376"/>
        <end position="397"/>
    </location>
</feature>
<dbReference type="AlphaFoldDB" id="A0A084QFI9"/>
<feature type="transmembrane region" description="Helical" evidence="8">
    <location>
        <begin position="251"/>
        <end position="272"/>
    </location>
</feature>
<dbReference type="HOGENOM" id="CLU_001265_43_5_1"/>
<dbReference type="GO" id="GO:0015798">
    <property type="term" value="P:myo-inositol transport"/>
    <property type="evidence" value="ECO:0007669"/>
    <property type="project" value="UniProtKB-ARBA"/>
</dbReference>
<evidence type="ECO:0000313" key="10">
    <source>
        <dbReference type="EMBL" id="KFA62724.1"/>
    </source>
</evidence>
<dbReference type="GO" id="GO:0015791">
    <property type="term" value="P:polyol transmembrane transport"/>
    <property type="evidence" value="ECO:0007669"/>
    <property type="project" value="UniProtKB-ARBA"/>
</dbReference>
<dbReference type="GO" id="GO:0016020">
    <property type="term" value="C:membrane"/>
    <property type="evidence" value="ECO:0007669"/>
    <property type="project" value="UniProtKB-SubCell"/>
</dbReference>
<protein>
    <recommendedName>
        <fullName evidence="9">Major facilitator superfamily (MFS) profile domain-containing protein</fullName>
    </recommendedName>
</protein>
<comment type="similarity">
    <text evidence="2 7">Belongs to the major facilitator superfamily. Sugar transporter (TC 2.A.1.1) family.</text>
</comment>
<dbReference type="EMBL" id="KL660780">
    <property type="protein sequence ID" value="KFA62724.1"/>
    <property type="molecule type" value="Genomic_DNA"/>
</dbReference>
<feature type="transmembrane region" description="Helical" evidence="8">
    <location>
        <begin position="343"/>
        <end position="364"/>
    </location>
</feature>
<keyword evidence="11" id="KW-1185">Reference proteome</keyword>
<dbReference type="InterPro" id="IPR005828">
    <property type="entry name" value="MFS_sugar_transport-like"/>
</dbReference>
<feature type="transmembrane region" description="Helical" evidence="8">
    <location>
        <begin position="504"/>
        <end position="522"/>
    </location>
</feature>
<feature type="domain" description="Major facilitator superfamily (MFS) profile" evidence="9">
    <location>
        <begin position="91"/>
        <end position="526"/>
    </location>
</feature>
<dbReference type="SUPFAM" id="SSF103473">
    <property type="entry name" value="MFS general substrate transporter"/>
    <property type="match status" value="1"/>
</dbReference>
<evidence type="ECO:0000313" key="11">
    <source>
        <dbReference type="Proteomes" id="UP000028524"/>
    </source>
</evidence>
<sequence>MEAPSSDWDQALIFPPKPTVEQIRQFGNEAVEFALQNGLEAYQEDFRKASCLNLINVDRDDIEGLTQDEKAVLAFEDTHRWSSSPTTLYMLCALCAGCAVVQGMDQTVINGAQSFYFAEFGITNKLMQGFLNGAPYVSASLLGCWLNAPLNKLFGRRGTIWFSCLLAIITALWQAAANSWANFLIARLVLGLAVGAKSSTTPVYAAECAPKRTRGALTMMWQMWTAFGIMLGFVVSLVFQDAGFMGPNTQWRWMLGVTAVPPTIVAALVYTMPESPRWYMDRGDYLRAFQSMRRLRMSSIQAARDLYHAYSLIETDKPVAGASRSGGLLQQIRQRRVWRAAQSAWFLMFMQQFCGVNIIAYYSTSIFTEAGYSRETALAISLGTGACNFLGAIPAIFSIDRFGRRKLLLCTFPLMAIFLLLTGGSFSLEGETKLKVVATALYLFMLIYSPGMGPVPFTYSAEAFPLHVRAVGMSSATAITWMFNFIISFTWPKMMQTMTPAGGFYFYAAWNIFGFIFTFFLLPETKNRTLEELDSVFAIKNRDHARWHAEYLRCRVRKLLGLEVPAIEPVELHLEKVPLPASPPLSA</sequence>
<feature type="transmembrane region" description="Helical" evidence="8">
    <location>
        <begin position="217"/>
        <end position="239"/>
    </location>
</feature>
<feature type="transmembrane region" description="Helical" evidence="8">
    <location>
        <begin position="129"/>
        <end position="148"/>
    </location>
</feature>
<evidence type="ECO:0000256" key="4">
    <source>
        <dbReference type="ARBA" id="ARBA00022692"/>
    </source>
</evidence>
<evidence type="ECO:0000256" key="8">
    <source>
        <dbReference type="SAM" id="Phobius"/>
    </source>
</evidence>
<gene>
    <name evidence="10" type="ORF">S40285_05038</name>
</gene>
<dbReference type="STRING" id="1283841.A0A084QFI9"/>
<evidence type="ECO:0000256" key="1">
    <source>
        <dbReference type="ARBA" id="ARBA00004141"/>
    </source>
</evidence>